<organism evidence="2 3">
    <name type="scientific">Anaerobranca gottschalkii DSM 13577</name>
    <dbReference type="NCBI Taxonomy" id="1120990"/>
    <lineage>
        <taxon>Bacteria</taxon>
        <taxon>Bacillati</taxon>
        <taxon>Bacillota</taxon>
        <taxon>Clostridia</taxon>
        <taxon>Eubacteriales</taxon>
        <taxon>Proteinivoracaceae</taxon>
        <taxon>Anaerobranca</taxon>
    </lineage>
</organism>
<keyword evidence="3" id="KW-1185">Reference proteome</keyword>
<feature type="transmembrane region" description="Helical" evidence="1">
    <location>
        <begin position="180"/>
        <end position="200"/>
    </location>
</feature>
<feature type="transmembrane region" description="Helical" evidence="1">
    <location>
        <begin position="12"/>
        <end position="32"/>
    </location>
</feature>
<proteinExistence type="predicted"/>
<gene>
    <name evidence="2" type="ORF">SAMN03080614_105511</name>
</gene>
<dbReference type="STRING" id="1120990.SAMN03080614_105511"/>
<dbReference type="RefSeq" id="WP_091351349.1">
    <property type="nucleotide sequence ID" value="NZ_FOIF01000055.1"/>
</dbReference>
<dbReference type="EMBL" id="FOIF01000055">
    <property type="protein sequence ID" value="SET13397.1"/>
    <property type="molecule type" value="Genomic_DNA"/>
</dbReference>
<reference evidence="3" key="1">
    <citation type="submission" date="2016-10" db="EMBL/GenBank/DDBJ databases">
        <authorList>
            <person name="Varghese N."/>
            <person name="Submissions S."/>
        </authorList>
    </citation>
    <scope>NUCLEOTIDE SEQUENCE [LARGE SCALE GENOMIC DNA]</scope>
    <source>
        <strain evidence="3">DSM 13577</strain>
    </source>
</reference>
<accession>A0A1I0C3D2</accession>
<dbReference type="SUPFAM" id="SSF103473">
    <property type="entry name" value="MFS general substrate transporter"/>
    <property type="match status" value="1"/>
</dbReference>
<dbReference type="AlphaFoldDB" id="A0A1I0C3D2"/>
<keyword evidence="1" id="KW-0472">Membrane</keyword>
<dbReference type="InterPro" id="IPR036259">
    <property type="entry name" value="MFS_trans_sf"/>
</dbReference>
<evidence type="ECO:0000313" key="3">
    <source>
        <dbReference type="Proteomes" id="UP000243819"/>
    </source>
</evidence>
<name>A0A1I0C3D2_9FIRM</name>
<evidence type="ECO:0000256" key="1">
    <source>
        <dbReference type="SAM" id="Phobius"/>
    </source>
</evidence>
<dbReference type="OrthoDB" id="9821619at2"/>
<evidence type="ECO:0000313" key="2">
    <source>
        <dbReference type="EMBL" id="SET13397.1"/>
    </source>
</evidence>
<feature type="transmembrane region" description="Helical" evidence="1">
    <location>
        <begin position="238"/>
        <end position="264"/>
    </location>
</feature>
<dbReference type="Proteomes" id="UP000243819">
    <property type="component" value="Unassembled WGS sequence"/>
</dbReference>
<feature type="transmembrane region" description="Helical" evidence="1">
    <location>
        <begin position="212"/>
        <end position="232"/>
    </location>
</feature>
<sequence>MPKKIILKHLWESILIGIVSSMIVTAFFMPYYDIHHRVKKHVNEVLTAFNPLEEVVWEVQLQDSNTRLILFDDIRKMTGTIFSPTLLFSKDKNQEGTMFFTSFDFFMKNSYVVGEQVEIMGLNGLFAGFYYSEHPYGEDFLVIVSDKLEKLDYQGEMKNFKLGESYKYPLLPRGFRGLRLLYFLLFCGILYFIYGLLSIVLDTTYDYLKENLMRLSIVSCTIIISLTTYGFFINTYSFYTIITACILAITANLMMVLPLLLFWLGKIFLRRYNL</sequence>
<keyword evidence="1" id="KW-0812">Transmembrane</keyword>
<protein>
    <submittedName>
        <fullName evidence="2">Uncharacterized protein</fullName>
    </submittedName>
</protein>
<keyword evidence="1" id="KW-1133">Transmembrane helix</keyword>